<dbReference type="Proteomes" id="UP001159428">
    <property type="component" value="Unassembled WGS sequence"/>
</dbReference>
<keyword evidence="3" id="KW-1185">Reference proteome</keyword>
<feature type="region of interest" description="Disordered" evidence="1">
    <location>
        <begin position="64"/>
        <end position="84"/>
    </location>
</feature>
<gene>
    <name evidence="2" type="ORF">PMEA_00010368</name>
</gene>
<dbReference type="AlphaFoldDB" id="A0AAU9VM68"/>
<name>A0AAU9VM68_9CNID</name>
<feature type="non-terminal residue" evidence="2">
    <location>
        <position position="1"/>
    </location>
</feature>
<evidence type="ECO:0000256" key="1">
    <source>
        <dbReference type="SAM" id="MobiDB-lite"/>
    </source>
</evidence>
<protein>
    <submittedName>
        <fullName evidence="2">Uncharacterized protein</fullName>
    </submittedName>
</protein>
<evidence type="ECO:0000313" key="3">
    <source>
        <dbReference type="Proteomes" id="UP001159428"/>
    </source>
</evidence>
<proteinExistence type="predicted"/>
<evidence type="ECO:0000313" key="2">
    <source>
        <dbReference type="EMBL" id="CAH3032956.1"/>
    </source>
</evidence>
<comment type="caution">
    <text evidence="2">The sequence shown here is derived from an EMBL/GenBank/DDBJ whole genome shotgun (WGS) entry which is preliminary data.</text>
</comment>
<organism evidence="2 3">
    <name type="scientific">Pocillopora meandrina</name>
    <dbReference type="NCBI Taxonomy" id="46732"/>
    <lineage>
        <taxon>Eukaryota</taxon>
        <taxon>Metazoa</taxon>
        <taxon>Cnidaria</taxon>
        <taxon>Anthozoa</taxon>
        <taxon>Hexacorallia</taxon>
        <taxon>Scleractinia</taxon>
        <taxon>Astrocoeniina</taxon>
        <taxon>Pocilloporidae</taxon>
        <taxon>Pocillopora</taxon>
    </lineage>
</organism>
<feature type="compositionally biased region" description="Polar residues" evidence="1">
    <location>
        <begin position="69"/>
        <end position="84"/>
    </location>
</feature>
<accession>A0AAU9VM68</accession>
<dbReference type="EMBL" id="CALNXJ010000002">
    <property type="protein sequence ID" value="CAH3032956.1"/>
    <property type="molecule type" value="Genomic_DNA"/>
</dbReference>
<sequence length="84" mass="9971">AEFEDRYPGCIAKNERYMQCVCGRDVQLNKPRVDLNFANHWKRQRCGEIESQNHKQKRMDLFLVRQPDRQGNTSESDNTISLEQ</sequence>
<reference evidence="2 3" key="1">
    <citation type="submission" date="2022-05" db="EMBL/GenBank/DDBJ databases">
        <authorList>
            <consortium name="Genoscope - CEA"/>
            <person name="William W."/>
        </authorList>
    </citation>
    <scope>NUCLEOTIDE SEQUENCE [LARGE SCALE GENOMIC DNA]</scope>
</reference>